<dbReference type="OMA" id="VCGRAQY"/>
<dbReference type="Proteomes" id="UP000295192">
    <property type="component" value="Unassembled WGS sequence"/>
</dbReference>
<evidence type="ECO:0000313" key="1">
    <source>
        <dbReference type="EMBL" id="TDG51181.1"/>
    </source>
</evidence>
<evidence type="ECO:0000313" key="2">
    <source>
        <dbReference type="Proteomes" id="UP000295192"/>
    </source>
</evidence>
<keyword evidence="2" id="KW-1185">Reference proteome</keyword>
<dbReference type="EMBL" id="LSRL02000010">
    <property type="protein sequence ID" value="TDG51181.1"/>
    <property type="molecule type" value="Genomic_DNA"/>
</dbReference>
<proteinExistence type="predicted"/>
<dbReference type="AlphaFoldDB" id="A0A484BTV0"/>
<comment type="caution">
    <text evidence="1">The sequence shown here is derived from an EMBL/GenBank/DDBJ whole genome shotgun (WGS) entry which is preliminary data.</text>
</comment>
<gene>
    <name evidence="1" type="ORF">AWZ03_002268</name>
</gene>
<accession>A0A484BTV0</accession>
<protein>
    <submittedName>
        <fullName evidence="1">Uncharacterized protein</fullName>
    </submittedName>
</protein>
<sequence>MALRLATAQYASPTYNGHSLNNNIQLQLQRLGYPDAPLTYSQTYSAPVQSRWSGAPIVVNDEANILQQQERQYSPINYYNNREVYATVKPDNTNPYWFSNSNNNNNLPPTRAANHNYSNNNNNNDNNYGAYYYTQPPGQHELDQRELLTVADTRRPEDQIVRIGGSRSLAYNNNNNIYRNNENYDEAALLLSQREFQAKYAKHYSDYLRKYPRRLQPQYFNTFIDK</sequence>
<organism evidence="1 2">
    <name type="scientific">Drosophila navojoa</name>
    <name type="common">Fruit fly</name>
    <dbReference type="NCBI Taxonomy" id="7232"/>
    <lineage>
        <taxon>Eukaryota</taxon>
        <taxon>Metazoa</taxon>
        <taxon>Ecdysozoa</taxon>
        <taxon>Arthropoda</taxon>
        <taxon>Hexapoda</taxon>
        <taxon>Insecta</taxon>
        <taxon>Pterygota</taxon>
        <taxon>Neoptera</taxon>
        <taxon>Endopterygota</taxon>
        <taxon>Diptera</taxon>
        <taxon>Brachycera</taxon>
        <taxon>Muscomorpha</taxon>
        <taxon>Ephydroidea</taxon>
        <taxon>Drosophilidae</taxon>
        <taxon>Drosophila</taxon>
    </lineage>
</organism>
<dbReference type="OrthoDB" id="7860674at2759"/>
<reference evidence="1 2" key="1">
    <citation type="journal article" date="2019" name="J. Hered.">
        <title>An Improved Genome Assembly for Drosophila navojoa, the Basal Species in the mojavensis Cluster.</title>
        <authorList>
            <person name="Vanderlinde T."/>
            <person name="Dupim E.G."/>
            <person name="Nazario-Yepiz N.O."/>
            <person name="Carvalho A.B."/>
        </authorList>
    </citation>
    <scope>NUCLEOTIDE SEQUENCE [LARGE SCALE GENOMIC DNA]</scope>
    <source>
        <strain evidence="1">Navoj_Jal97</strain>
        <tissue evidence="1">Whole organism</tissue>
    </source>
</reference>
<name>A0A484BTV0_DRONA</name>